<evidence type="ECO:0000313" key="2">
    <source>
        <dbReference type="Proteomes" id="UP001165121"/>
    </source>
</evidence>
<accession>A0A9W6TWM1</accession>
<evidence type="ECO:0000313" key="1">
    <source>
        <dbReference type="EMBL" id="GMF21034.1"/>
    </source>
</evidence>
<comment type="caution">
    <text evidence="1">The sequence shown here is derived from an EMBL/GenBank/DDBJ whole genome shotgun (WGS) entry which is preliminary data.</text>
</comment>
<dbReference type="OrthoDB" id="642193at2759"/>
<keyword evidence="2" id="KW-1185">Reference proteome</keyword>
<protein>
    <submittedName>
        <fullName evidence="1">Unnamed protein product</fullName>
    </submittedName>
</protein>
<proteinExistence type="predicted"/>
<reference evidence="1" key="1">
    <citation type="submission" date="2023-04" db="EMBL/GenBank/DDBJ databases">
        <title>Phytophthora fragariaefolia NBRC 109709.</title>
        <authorList>
            <person name="Ichikawa N."/>
            <person name="Sato H."/>
            <person name="Tonouchi N."/>
        </authorList>
    </citation>
    <scope>NUCLEOTIDE SEQUENCE</scope>
    <source>
        <strain evidence="1">NBRC 109709</strain>
    </source>
</reference>
<dbReference type="EMBL" id="BSXT01000214">
    <property type="protein sequence ID" value="GMF21034.1"/>
    <property type="molecule type" value="Genomic_DNA"/>
</dbReference>
<gene>
    <name evidence="1" type="ORF">Pfra01_000268100</name>
</gene>
<dbReference type="Proteomes" id="UP001165121">
    <property type="component" value="Unassembled WGS sequence"/>
</dbReference>
<name>A0A9W6TWM1_9STRA</name>
<organism evidence="1 2">
    <name type="scientific">Phytophthora fragariaefolia</name>
    <dbReference type="NCBI Taxonomy" id="1490495"/>
    <lineage>
        <taxon>Eukaryota</taxon>
        <taxon>Sar</taxon>
        <taxon>Stramenopiles</taxon>
        <taxon>Oomycota</taxon>
        <taxon>Peronosporomycetes</taxon>
        <taxon>Peronosporales</taxon>
        <taxon>Peronosporaceae</taxon>
        <taxon>Phytophthora</taxon>
    </lineage>
</organism>
<dbReference type="AlphaFoldDB" id="A0A9W6TWM1"/>
<sequence>MSFNWQDIDLSDDILPDASTPQAIATNTSLFADVVVKELTDSLTNSQLNKAIENCNPATLAQVIPNGEDTGKSIERAPFATLVLGALFREMLDDEPWWQNFGGKGGVARKRLGYGGVSKFLAEINSLLEFVPPNRGLKELLSDVDTKMLVLYQQLHPGKKDVRAPAEWTQAYTRACLGSLAPASK</sequence>